<evidence type="ECO:0000313" key="3">
    <source>
        <dbReference type="Proteomes" id="UP000001949"/>
    </source>
</evidence>
<dbReference type="RefSeq" id="XP_763125.1">
    <property type="nucleotide sequence ID" value="XM_758032.1"/>
</dbReference>
<keyword evidence="3" id="KW-1185">Reference proteome</keyword>
<dbReference type="EMBL" id="AAGK01000005">
    <property type="protein sequence ID" value="EAN30842.1"/>
    <property type="molecule type" value="Genomic_DNA"/>
</dbReference>
<dbReference type="eggNOG" id="ENOG502QX9M">
    <property type="taxonomic scope" value="Eukaryota"/>
</dbReference>
<dbReference type="AlphaFoldDB" id="Q4N0L4"/>
<dbReference type="GeneID" id="3500047"/>
<dbReference type="Proteomes" id="UP000001949">
    <property type="component" value="Unassembled WGS sequence"/>
</dbReference>
<name>Q4N0L4_THEPA</name>
<gene>
    <name evidence="2" type="ordered locus">TP03_0107</name>
</gene>
<organism evidence="2 3">
    <name type="scientific">Theileria parva</name>
    <name type="common">East coast fever infection agent</name>
    <dbReference type="NCBI Taxonomy" id="5875"/>
    <lineage>
        <taxon>Eukaryota</taxon>
        <taxon>Sar</taxon>
        <taxon>Alveolata</taxon>
        <taxon>Apicomplexa</taxon>
        <taxon>Aconoidasida</taxon>
        <taxon>Piroplasmida</taxon>
        <taxon>Theileriidae</taxon>
        <taxon>Theileria</taxon>
    </lineage>
</organism>
<accession>Q4N0L4</accession>
<evidence type="ECO:0000256" key="1">
    <source>
        <dbReference type="SAM" id="MobiDB-lite"/>
    </source>
</evidence>
<evidence type="ECO:0000313" key="2">
    <source>
        <dbReference type="EMBL" id="EAN30842.1"/>
    </source>
</evidence>
<dbReference type="VEuPathDB" id="PiroplasmaDB:TpMuguga_03g00107"/>
<feature type="compositionally biased region" description="Acidic residues" evidence="1">
    <location>
        <begin position="87"/>
        <end position="101"/>
    </location>
</feature>
<feature type="region of interest" description="Disordered" evidence="1">
    <location>
        <begin position="63"/>
        <end position="104"/>
    </location>
</feature>
<sequence>MVGLGLPYNRDLPSNKTQFNQKLHFFENINKSQHNPLFTQLNNFIPGDSHDRVSGDITNKFIPGNTQDRVSEDITGEFIPGNSQDRDSEDLSEEFPSEDSSGEIKFDEIGSDFHTSSDFYLNFNQNFNSTNFHKIDPNLQKVDKNPEISNSNHKILRKNPKIFDKNPEISDENSKLLNKNPNAAQLGTDSGTGFTDFDPENNSTVESRTCVNSKLLSVTAKGNIKINAVDEILTVKRNLNAVRSNSNLSEGNAVKTKKRLPIMYQDDVEALLTRQPNAVRNFINSLNSQLSHYSHSFNSFNSSDSVDSMDSVDNVDNVETMEKEGDQTYRTDGYKMNMFNPFYTTVNDPNEGLEYRLTCRTDFSPFNTSHTTADNVDNTVDTLDNMDNTTDNMDNTTDNTVNSMDNVENVESVDKSLMDRIFNKSFLQSFSTLPEGVNLVIDTPTSAPSGSSNPINDTVKSFNVINSGWAWLQSTNTKEWIPKFIILFYTTDTGVSNRSNPDINKMKINTVKKSELCADEESFWNIYNVYIKLNPNLNINSPNLNSNTFNIDLNDSPNTHTPSLHNSYTHTSNTHTNTHNSYTHTNKSANIKNVCYGFESPCAQGLDGLIKTNSRIYLCIMNYEPENYYESVLNRRYIQLYRVDDSVPPTLRSFNKCWLSKLITQNHLNLRSLNYNLQLITISLVDNYECSFIPLCAAKLNNNVKFNLQMQLALKNQIEQEYNNWVFKLWEYTLRNNHTSCNTGLSGSPGYSNTCTLGNSGYSSNYNSSKGTFGNSGTVSLSTSYSSEQLEVASLGTDAADSEDTGFLTRVYKYICTLFAGKTEQPDQTIHDKSKFRTHIIRSIRTNRNLDDVLDLGSKELDVRSGELDLGSGELDGQCDKMPSPQNFINWIDKYGFDDLSIKMNMYTLVNRS</sequence>
<comment type="caution">
    <text evidence="2">The sequence shown here is derived from an EMBL/GenBank/DDBJ whole genome shotgun (WGS) entry which is preliminary data.</text>
</comment>
<dbReference type="KEGG" id="tpv:TP03_0107"/>
<dbReference type="InParanoid" id="Q4N0L4"/>
<protein>
    <submittedName>
        <fullName evidence="2">Uncharacterized protein</fullName>
    </submittedName>
</protein>
<reference evidence="2 3" key="1">
    <citation type="journal article" date="2005" name="Science">
        <title>Genome sequence of Theileria parva, a bovine pathogen that transforms lymphocytes.</title>
        <authorList>
            <person name="Gardner M.J."/>
            <person name="Bishop R."/>
            <person name="Shah T."/>
            <person name="de Villiers E.P."/>
            <person name="Carlton J.M."/>
            <person name="Hall N."/>
            <person name="Ren Q."/>
            <person name="Paulsen I.T."/>
            <person name="Pain A."/>
            <person name="Berriman M."/>
            <person name="Wilson R.J.M."/>
            <person name="Sato S."/>
            <person name="Ralph S.A."/>
            <person name="Mann D.J."/>
            <person name="Xiong Z."/>
            <person name="Shallom S.J."/>
            <person name="Weidman J."/>
            <person name="Jiang L."/>
            <person name="Lynn J."/>
            <person name="Weaver B."/>
            <person name="Shoaibi A."/>
            <person name="Domingo A.R."/>
            <person name="Wasawo D."/>
            <person name="Crabtree J."/>
            <person name="Wortman J.R."/>
            <person name="Haas B."/>
            <person name="Angiuoli S.V."/>
            <person name="Creasy T.H."/>
            <person name="Lu C."/>
            <person name="Suh B."/>
            <person name="Silva J.C."/>
            <person name="Utterback T.R."/>
            <person name="Feldblyum T.V."/>
            <person name="Pertea M."/>
            <person name="Allen J."/>
            <person name="Nierman W.C."/>
            <person name="Taracha E.L.N."/>
            <person name="Salzberg S.L."/>
            <person name="White O.R."/>
            <person name="Fitzhugh H.A."/>
            <person name="Morzaria S."/>
            <person name="Venter J.C."/>
            <person name="Fraser C.M."/>
            <person name="Nene V."/>
        </authorList>
    </citation>
    <scope>NUCLEOTIDE SEQUENCE [LARGE SCALE GENOMIC DNA]</scope>
    <source>
        <strain evidence="2 3">Muguga</strain>
    </source>
</reference>
<proteinExistence type="predicted"/>